<name>A0A0N9X2Q3_PSEFL</name>
<dbReference type="Gene3D" id="3.40.50.12780">
    <property type="entry name" value="N-terminal domain of ligase-like"/>
    <property type="match status" value="1"/>
</dbReference>
<organism evidence="2 3">
    <name type="scientific">Pseudomonas fluorescens</name>
    <dbReference type="NCBI Taxonomy" id="294"/>
    <lineage>
        <taxon>Bacteria</taxon>
        <taxon>Pseudomonadati</taxon>
        <taxon>Pseudomonadota</taxon>
        <taxon>Gammaproteobacteria</taxon>
        <taxon>Pseudomonadales</taxon>
        <taxon>Pseudomonadaceae</taxon>
        <taxon>Pseudomonas</taxon>
    </lineage>
</organism>
<dbReference type="EMBL" id="CP012831">
    <property type="protein sequence ID" value="ALI10696.1"/>
    <property type="molecule type" value="Genomic_DNA"/>
</dbReference>
<proteinExistence type="predicted"/>
<dbReference type="OrthoDB" id="8450735at2"/>
<dbReference type="InterPro" id="IPR042099">
    <property type="entry name" value="ANL_N_sf"/>
</dbReference>
<sequence length="323" mass="36987">MSVYELNSPLPDRVTDNALAALQRWARERPTQIALRHRRLGLWKAWRWIDVQREVERVCDGLRQQGFAPGARLALSGAFEPSLLILALAARQLGGHSVVIDRDSRGEDLQRQLRLTRPAFAFVQRRESVSHWLQCGLDEEWPLRLYSAQVNVANRGLWQVQSLSVLFVTEAPTAQRQGWAQVAEDAVVWVDEGTEWRDGLAHLFSRWLEGGEGLAFPETRESASRDRREIAPTALLLSAVRVESLAAEIEARLPLPGSWRRRLCEWTLDDPRRGLRRWLKARVRHLLGFQRLRRIEVPSAPADAVLQGPARQSWLQEYLERAA</sequence>
<reference evidence="2 3" key="2">
    <citation type="journal article" date="2018" name="Nature">
        <title>Mutant phenotypes for thousands of bacterial genes of unknown function.</title>
        <authorList>
            <person name="Price M.N."/>
            <person name="Wetmore K.M."/>
            <person name="Waters R.J."/>
            <person name="Callaghan M."/>
            <person name="Ray J."/>
            <person name="Liu H."/>
            <person name="Kuehl J.V."/>
            <person name="Melnyk R.A."/>
            <person name="Lamson J.S."/>
            <person name="Suh Y."/>
            <person name="Carlson H.K."/>
            <person name="Esquivel Z."/>
            <person name="Sadeeshkumar H."/>
            <person name="Chakraborty R."/>
            <person name="Zane G.M."/>
            <person name="Rubin B.E."/>
            <person name="Wall J.D."/>
            <person name="Visel A."/>
            <person name="Bristow J."/>
            <person name="Blow M.J."/>
            <person name="Arkin A.P."/>
            <person name="Deutschbauer A.M."/>
        </authorList>
    </citation>
    <scope>NUCLEOTIDE SEQUENCE [LARGE SCALE GENOMIC DNA]</scope>
    <source>
        <strain evidence="2 3">FW300-N2C3</strain>
    </source>
</reference>
<dbReference type="RefSeq" id="WP_060742783.1">
    <property type="nucleotide sequence ID" value="NZ_CP012831.1"/>
</dbReference>
<dbReference type="SUPFAM" id="SSF56801">
    <property type="entry name" value="Acetyl-CoA synthetase-like"/>
    <property type="match status" value="1"/>
</dbReference>
<evidence type="ECO:0000313" key="2">
    <source>
        <dbReference type="EMBL" id="ALI10696.1"/>
    </source>
</evidence>
<feature type="domain" description="AMP-dependent synthetase/ligase" evidence="1">
    <location>
        <begin position="22"/>
        <end position="132"/>
    </location>
</feature>
<dbReference type="Pfam" id="PF00501">
    <property type="entry name" value="AMP-binding"/>
    <property type="match status" value="1"/>
</dbReference>
<gene>
    <name evidence="2" type="ORF">AO356_29025</name>
</gene>
<dbReference type="Proteomes" id="UP000059425">
    <property type="component" value="Chromosome"/>
</dbReference>
<accession>A0A0N9X2Q3</accession>
<dbReference type="InterPro" id="IPR000873">
    <property type="entry name" value="AMP-dep_synth/lig_dom"/>
</dbReference>
<reference evidence="3" key="1">
    <citation type="submission" date="2015-09" db="EMBL/GenBank/DDBJ databases">
        <title>Whole genome sequence of Pseudomonas fluorescens FW300-N2C3.</title>
        <authorList>
            <person name="Ray J."/>
            <person name="Melnyk R."/>
            <person name="Deutschbauer A."/>
        </authorList>
    </citation>
    <scope>NUCLEOTIDE SEQUENCE [LARGE SCALE GENOMIC DNA]</scope>
    <source>
        <strain evidence="3">FW300-N2C3</strain>
    </source>
</reference>
<evidence type="ECO:0000313" key="3">
    <source>
        <dbReference type="Proteomes" id="UP000059425"/>
    </source>
</evidence>
<dbReference type="AlphaFoldDB" id="A0A0N9X2Q3"/>
<protein>
    <recommendedName>
        <fullName evidence="1">AMP-dependent synthetase/ligase domain-containing protein</fullName>
    </recommendedName>
</protein>
<evidence type="ECO:0000259" key="1">
    <source>
        <dbReference type="Pfam" id="PF00501"/>
    </source>
</evidence>